<sequence>MTRFTFGALVLGLAAVGLCPAADPGAAKPAGVPVGFALLDGDALRRIEVRAEVDGVPVSAIWDETFAKLFAYFDRNADGALDAKEVTLLPPARALRQSLGSGFTPPTGPVLTLADLDRNGDIKVSLDELVAYYRANGLGNIQVGAGTLPASADLTAALVKHLDTNSDGKVSEAEWRAAADVLKALDKNDDELIGAGELVPKAVYPGAAGALLLSPPGTDTTGQPAAVAALPLVLLPADPKDANWAAEVARRDPRHKVTDAAAWRQKAADVTWAVNLSDKGGASDRLAFAGTAVRVDGWAAPGKAGEAAATARKQFVAQLDAPEPADAPKGRRPAGGLGWLTPIADRDGDGTLDRKELDGWLDLQAQIMRGQVFLTVLDGAGLFELLDANHDGALSVRELRGAWDRLKAAGCVADGAVAPAKVPRGVLCAASLGYPRTLAASTRGGPAWFVAMDRNGDGDVSRREFTGPAAVFDTLDLDKDGLLSAEEAGKANPKK</sequence>
<organism evidence="5 6">
    <name type="scientific">Gemmata obscuriglobus</name>
    <dbReference type="NCBI Taxonomy" id="114"/>
    <lineage>
        <taxon>Bacteria</taxon>
        <taxon>Pseudomonadati</taxon>
        <taxon>Planctomycetota</taxon>
        <taxon>Planctomycetia</taxon>
        <taxon>Gemmatales</taxon>
        <taxon>Gemmataceae</taxon>
        <taxon>Gemmata</taxon>
    </lineage>
</organism>
<evidence type="ECO:0000256" key="3">
    <source>
        <dbReference type="SAM" id="SignalP"/>
    </source>
</evidence>
<feature type="domain" description="EF-hand" evidence="4">
    <location>
        <begin position="150"/>
        <end position="185"/>
    </location>
</feature>
<feature type="signal peptide" evidence="3">
    <location>
        <begin position="1"/>
        <end position="21"/>
    </location>
</feature>
<keyword evidence="3" id="KW-0732">Signal</keyword>
<feature type="chain" id="PRO_5016289043" description="EF-hand domain-containing protein" evidence="3">
    <location>
        <begin position="22"/>
        <end position="495"/>
    </location>
</feature>
<evidence type="ECO:0000313" key="5">
    <source>
        <dbReference type="EMBL" id="AWM39946.1"/>
    </source>
</evidence>
<accession>A0A2Z3H8N0</accession>
<dbReference type="AlphaFoldDB" id="A0A2Z3H8N0"/>
<name>A0A2Z3H8N0_9BACT</name>
<dbReference type="EMBL" id="CP025958">
    <property type="protein sequence ID" value="AWM39946.1"/>
    <property type="molecule type" value="Genomic_DNA"/>
</dbReference>
<gene>
    <name evidence="5" type="ORF">C1280_25035</name>
</gene>
<keyword evidence="2" id="KW-0677">Repeat</keyword>
<dbReference type="PROSITE" id="PS50222">
    <property type="entry name" value="EF_HAND_2"/>
    <property type="match status" value="2"/>
</dbReference>
<evidence type="ECO:0000313" key="6">
    <source>
        <dbReference type="Proteomes" id="UP000245802"/>
    </source>
</evidence>
<proteinExistence type="predicted"/>
<dbReference type="Proteomes" id="UP000245802">
    <property type="component" value="Chromosome"/>
</dbReference>
<dbReference type="PROSITE" id="PS00018">
    <property type="entry name" value="EF_HAND_1"/>
    <property type="match status" value="4"/>
</dbReference>
<evidence type="ECO:0000259" key="4">
    <source>
        <dbReference type="PROSITE" id="PS50222"/>
    </source>
</evidence>
<dbReference type="KEGG" id="gog:C1280_25035"/>
<dbReference type="RefSeq" id="WP_109571218.1">
    <property type="nucleotide sequence ID" value="NZ_CP025958.1"/>
</dbReference>
<dbReference type="InterPro" id="IPR039647">
    <property type="entry name" value="EF_hand_pair_protein_CML-like"/>
</dbReference>
<protein>
    <recommendedName>
        <fullName evidence="4">EF-hand domain-containing protein</fullName>
    </recommendedName>
</protein>
<dbReference type="SMART" id="SM00054">
    <property type="entry name" value="EFh"/>
    <property type="match status" value="5"/>
</dbReference>
<keyword evidence="1" id="KW-0479">Metal-binding</keyword>
<keyword evidence="6" id="KW-1185">Reference proteome</keyword>
<dbReference type="Gene3D" id="1.10.238.10">
    <property type="entry name" value="EF-hand"/>
    <property type="match status" value="4"/>
</dbReference>
<evidence type="ECO:0000256" key="1">
    <source>
        <dbReference type="ARBA" id="ARBA00022723"/>
    </source>
</evidence>
<dbReference type="InterPro" id="IPR002048">
    <property type="entry name" value="EF_hand_dom"/>
</dbReference>
<feature type="domain" description="EF-hand" evidence="4">
    <location>
        <begin position="382"/>
        <end position="409"/>
    </location>
</feature>
<dbReference type="GO" id="GO:0005509">
    <property type="term" value="F:calcium ion binding"/>
    <property type="evidence" value="ECO:0007669"/>
    <property type="project" value="InterPro"/>
</dbReference>
<dbReference type="OrthoDB" id="260830at2"/>
<dbReference type="Pfam" id="PF13202">
    <property type="entry name" value="EF-hand_5"/>
    <property type="match status" value="6"/>
</dbReference>
<reference evidence="5 6" key="1">
    <citation type="submission" date="2018-01" db="EMBL/GenBank/DDBJ databases">
        <title>G. obscuriglobus.</title>
        <authorList>
            <person name="Franke J."/>
            <person name="Blomberg W."/>
            <person name="Selmecki A."/>
        </authorList>
    </citation>
    <scope>NUCLEOTIDE SEQUENCE [LARGE SCALE GENOMIC DNA]</scope>
    <source>
        <strain evidence="5 6">DSM 5831</strain>
    </source>
</reference>
<dbReference type="InterPro" id="IPR018247">
    <property type="entry name" value="EF_Hand_1_Ca_BS"/>
</dbReference>
<evidence type="ECO:0000256" key="2">
    <source>
        <dbReference type="ARBA" id="ARBA00022737"/>
    </source>
</evidence>
<dbReference type="InterPro" id="IPR011992">
    <property type="entry name" value="EF-hand-dom_pair"/>
</dbReference>
<dbReference type="PANTHER" id="PTHR10891">
    <property type="entry name" value="EF-HAND CALCIUM-BINDING DOMAIN CONTAINING PROTEIN"/>
    <property type="match status" value="1"/>
</dbReference>
<dbReference type="SUPFAM" id="SSF47473">
    <property type="entry name" value="EF-hand"/>
    <property type="match status" value="2"/>
</dbReference>